<name>A0AAW3JNP1_9FIRM</name>
<accession>A0AAW3JNP1</accession>
<proteinExistence type="predicted"/>
<comment type="caution">
    <text evidence="1">The sequence shown here is derived from an EMBL/GenBank/DDBJ whole genome shotgun (WGS) entry which is preliminary data.</text>
</comment>
<dbReference type="InterPro" id="IPR006439">
    <property type="entry name" value="HAD-SF_hydro_IA"/>
</dbReference>
<gene>
    <name evidence="1" type="ORF">APZ18_13605</name>
</gene>
<dbReference type="SFLD" id="SFLDS00003">
    <property type="entry name" value="Haloacid_Dehalogenase"/>
    <property type="match status" value="1"/>
</dbReference>
<dbReference type="InterPro" id="IPR023198">
    <property type="entry name" value="PGP-like_dom2"/>
</dbReference>
<dbReference type="Proteomes" id="UP000050833">
    <property type="component" value="Unassembled WGS sequence"/>
</dbReference>
<keyword evidence="2" id="KW-1185">Reference proteome</keyword>
<evidence type="ECO:0008006" key="3">
    <source>
        <dbReference type="Google" id="ProtNLM"/>
    </source>
</evidence>
<dbReference type="InterPro" id="IPR041492">
    <property type="entry name" value="HAD_2"/>
</dbReference>
<dbReference type="InterPro" id="IPR036412">
    <property type="entry name" value="HAD-like_sf"/>
</dbReference>
<dbReference type="SFLD" id="SFLDG01135">
    <property type="entry name" value="C1.5.6:_HAD__Beta-PGM__Phospha"/>
    <property type="match status" value="1"/>
</dbReference>
<dbReference type="SUPFAM" id="SSF56784">
    <property type="entry name" value="HAD-like"/>
    <property type="match status" value="1"/>
</dbReference>
<dbReference type="NCBIfam" id="TIGR01549">
    <property type="entry name" value="HAD-SF-IA-v1"/>
    <property type="match status" value="1"/>
</dbReference>
<dbReference type="PRINTS" id="PR00413">
    <property type="entry name" value="HADHALOGNASE"/>
</dbReference>
<dbReference type="EMBL" id="LLKB01000006">
    <property type="protein sequence ID" value="KQC84337.1"/>
    <property type="molecule type" value="Genomic_DNA"/>
</dbReference>
<sequence length="207" mass="23218">MKSKQAVIFDMDGLIFDTERVFMEQLAVAMKEHGYVLTREIYTETLGLGGKKLVDFMQSKFGYDYPFEECSRKAQERMAMISETIGLSVKPQIRELLQELKAGNIKCGVASSTKTELVEKYLKQAELDGFFDVVIGGDKVKVSKPEPDIFIYACERLNVSPMKALVLEDSENGIRAARAAGIPVICIPDLKEPSREVEKLVTAIVRR</sequence>
<dbReference type="PANTHER" id="PTHR18901:SF38">
    <property type="entry name" value="PSEUDOURIDINE-5'-PHOSPHATASE"/>
    <property type="match status" value="1"/>
</dbReference>
<dbReference type="SFLD" id="SFLDG01129">
    <property type="entry name" value="C1.5:_HAD__Beta-PGM__Phosphata"/>
    <property type="match status" value="1"/>
</dbReference>
<evidence type="ECO:0000313" key="2">
    <source>
        <dbReference type="Proteomes" id="UP000050833"/>
    </source>
</evidence>
<dbReference type="InterPro" id="IPR023214">
    <property type="entry name" value="HAD_sf"/>
</dbReference>
<dbReference type="Gene3D" id="1.10.150.240">
    <property type="entry name" value="Putative phosphatase, domain 2"/>
    <property type="match status" value="1"/>
</dbReference>
<dbReference type="Pfam" id="PF13419">
    <property type="entry name" value="HAD_2"/>
    <property type="match status" value="1"/>
</dbReference>
<protein>
    <recommendedName>
        <fullName evidence="3">Phosphorylated carbohydrates phosphatase</fullName>
    </recommendedName>
</protein>
<dbReference type="Gene3D" id="3.40.50.1000">
    <property type="entry name" value="HAD superfamily/HAD-like"/>
    <property type="match status" value="1"/>
</dbReference>
<dbReference type="AlphaFoldDB" id="A0AAW3JNP1"/>
<reference evidence="1 2" key="1">
    <citation type="submission" date="2015-10" db="EMBL/GenBank/DDBJ databases">
        <title>Butyribacter intestini gen. nov., sp. nov., a butyric acid-producing bacterium of the family Lachnospiraceae isolated from the human faeces.</title>
        <authorList>
            <person name="Zou Y."/>
            <person name="Xue W."/>
            <person name="Luo G."/>
            <person name="Lv M."/>
        </authorList>
    </citation>
    <scope>NUCLEOTIDE SEQUENCE [LARGE SCALE GENOMIC DNA]</scope>
    <source>
        <strain evidence="1 2">TF01-11</strain>
    </source>
</reference>
<dbReference type="NCBIfam" id="TIGR01509">
    <property type="entry name" value="HAD-SF-IA-v3"/>
    <property type="match status" value="1"/>
</dbReference>
<organism evidence="1 2">
    <name type="scientific">Butyribacter intestini</name>
    <dbReference type="NCBI Taxonomy" id="1703332"/>
    <lineage>
        <taxon>Bacteria</taxon>
        <taxon>Bacillati</taxon>
        <taxon>Bacillota</taxon>
        <taxon>Clostridia</taxon>
        <taxon>Lachnospirales</taxon>
        <taxon>Lachnospiraceae</taxon>
        <taxon>Butyribacter</taxon>
    </lineage>
</organism>
<dbReference type="PANTHER" id="PTHR18901">
    <property type="entry name" value="2-DEOXYGLUCOSE-6-PHOSPHATE PHOSPHATASE 2"/>
    <property type="match status" value="1"/>
</dbReference>
<evidence type="ECO:0000313" key="1">
    <source>
        <dbReference type="EMBL" id="KQC84337.1"/>
    </source>
</evidence>